<organism evidence="1 2">
    <name type="scientific">Stylonychia lemnae</name>
    <name type="common">Ciliate</name>
    <dbReference type="NCBI Taxonomy" id="5949"/>
    <lineage>
        <taxon>Eukaryota</taxon>
        <taxon>Sar</taxon>
        <taxon>Alveolata</taxon>
        <taxon>Ciliophora</taxon>
        <taxon>Intramacronucleata</taxon>
        <taxon>Spirotrichea</taxon>
        <taxon>Stichotrichia</taxon>
        <taxon>Sporadotrichida</taxon>
        <taxon>Oxytrichidae</taxon>
        <taxon>Stylonychinae</taxon>
        <taxon>Stylonychia</taxon>
    </lineage>
</organism>
<dbReference type="InParanoid" id="A0A078B5S5"/>
<sequence>MPSQLQCLISRELYYKINAVLKFEDSKMQSNESQQKRLICLMCERQYDEKFLQQITNQFGSNQLICRYQ</sequence>
<accession>A0A078B5S5</accession>
<keyword evidence="2" id="KW-1185">Reference proteome</keyword>
<dbReference type="EMBL" id="CCKQ01017660">
    <property type="protein sequence ID" value="CDW89561.1"/>
    <property type="molecule type" value="Genomic_DNA"/>
</dbReference>
<gene>
    <name evidence="1" type="primary">Contig14120.g15052</name>
    <name evidence="1" type="ORF">STYLEM_18694</name>
</gene>
<dbReference type="Proteomes" id="UP000039865">
    <property type="component" value="Unassembled WGS sequence"/>
</dbReference>
<evidence type="ECO:0000313" key="1">
    <source>
        <dbReference type="EMBL" id="CDW89561.1"/>
    </source>
</evidence>
<dbReference type="AlphaFoldDB" id="A0A078B5S5"/>
<reference evidence="1 2" key="1">
    <citation type="submission" date="2014-06" db="EMBL/GenBank/DDBJ databases">
        <authorList>
            <person name="Swart Estienne"/>
        </authorList>
    </citation>
    <scope>NUCLEOTIDE SEQUENCE [LARGE SCALE GENOMIC DNA]</scope>
    <source>
        <strain evidence="1 2">130c</strain>
    </source>
</reference>
<protein>
    <submittedName>
        <fullName evidence="1">Uncharacterized protein</fullName>
    </submittedName>
</protein>
<name>A0A078B5S5_STYLE</name>
<proteinExistence type="predicted"/>
<evidence type="ECO:0000313" key="2">
    <source>
        <dbReference type="Proteomes" id="UP000039865"/>
    </source>
</evidence>